<comment type="caution">
    <text evidence="1">The sequence shown here is derived from an EMBL/GenBank/DDBJ whole genome shotgun (WGS) entry which is preliminary data.</text>
</comment>
<evidence type="ECO:0000313" key="1">
    <source>
        <dbReference type="EMBL" id="GFD13231.1"/>
    </source>
</evidence>
<gene>
    <name evidence="1" type="ORF">Tci_885200</name>
</gene>
<dbReference type="EMBL" id="BKCJ011270977">
    <property type="protein sequence ID" value="GFD13231.1"/>
    <property type="molecule type" value="Genomic_DNA"/>
</dbReference>
<proteinExistence type="predicted"/>
<organism evidence="1">
    <name type="scientific">Tanacetum cinerariifolium</name>
    <name type="common">Dalmatian daisy</name>
    <name type="synonym">Chrysanthemum cinerariifolium</name>
    <dbReference type="NCBI Taxonomy" id="118510"/>
    <lineage>
        <taxon>Eukaryota</taxon>
        <taxon>Viridiplantae</taxon>
        <taxon>Streptophyta</taxon>
        <taxon>Embryophyta</taxon>
        <taxon>Tracheophyta</taxon>
        <taxon>Spermatophyta</taxon>
        <taxon>Magnoliopsida</taxon>
        <taxon>eudicotyledons</taxon>
        <taxon>Gunneridae</taxon>
        <taxon>Pentapetalae</taxon>
        <taxon>asterids</taxon>
        <taxon>campanulids</taxon>
        <taxon>Asterales</taxon>
        <taxon>Asteraceae</taxon>
        <taxon>Asteroideae</taxon>
        <taxon>Anthemideae</taxon>
        <taxon>Anthemidinae</taxon>
        <taxon>Tanacetum</taxon>
    </lineage>
</organism>
<protein>
    <recommendedName>
        <fullName evidence="2">Reverse transcriptase domain-containing protein</fullName>
    </recommendedName>
</protein>
<evidence type="ECO:0008006" key="2">
    <source>
        <dbReference type="Google" id="ProtNLM"/>
    </source>
</evidence>
<name>A0A699TUB0_TANCI</name>
<sequence length="117" mass="13990">MSASNQQTLADLGANKRPPMLRKWNYIPWESRFRRFLDNKLKKGERMWRSIENKPYVRPMIPNPDSTRKQIMEPLSKMTEINKKQYTVDVRIMNYLFQAKPNDIYNSVDACKHAQEI</sequence>
<dbReference type="AlphaFoldDB" id="A0A699TUB0"/>
<reference evidence="1" key="1">
    <citation type="journal article" date="2019" name="Sci. Rep.">
        <title>Draft genome of Tanacetum cinerariifolium, the natural source of mosquito coil.</title>
        <authorList>
            <person name="Yamashiro T."/>
            <person name="Shiraishi A."/>
            <person name="Satake H."/>
            <person name="Nakayama K."/>
        </authorList>
    </citation>
    <scope>NUCLEOTIDE SEQUENCE</scope>
</reference>
<accession>A0A699TUB0</accession>